<reference evidence="2" key="2">
    <citation type="submission" date="2020-09" db="EMBL/GenBank/DDBJ databases">
        <authorList>
            <person name="Sun Q."/>
            <person name="Zhou Y."/>
        </authorList>
    </citation>
    <scope>NUCLEOTIDE SEQUENCE</scope>
    <source>
        <strain evidence="2">CGMCC 4.7308</strain>
    </source>
</reference>
<accession>A0A917WIM2</accession>
<evidence type="ECO:0000313" key="3">
    <source>
        <dbReference type="Proteomes" id="UP000655208"/>
    </source>
</evidence>
<evidence type="ECO:0000256" key="1">
    <source>
        <dbReference type="SAM" id="MobiDB-lite"/>
    </source>
</evidence>
<keyword evidence="3" id="KW-1185">Reference proteome</keyword>
<dbReference type="AlphaFoldDB" id="A0A917WIM2"/>
<feature type="region of interest" description="Disordered" evidence="1">
    <location>
        <begin position="1"/>
        <end position="43"/>
    </location>
</feature>
<sequence length="134" mass="14639">MRLRDAFRSRRGDDDPDEGSGPVDVSAIEGDESESASFQPRTDGDYIGEVGSAGRLRFLPGGRVQYRPDGAAGSEPWPGEYTPAGRFSVQQRFERPITFTVLSSSADAFTARRTDTRDRSADTLGYRFEPPTAG</sequence>
<gene>
    <name evidence="2" type="ORF">GCM10011594_29730</name>
</gene>
<organism evidence="2 3">
    <name type="scientific">Nakamurella endophytica</name>
    <dbReference type="NCBI Taxonomy" id="1748367"/>
    <lineage>
        <taxon>Bacteria</taxon>
        <taxon>Bacillati</taxon>
        <taxon>Actinomycetota</taxon>
        <taxon>Actinomycetes</taxon>
        <taxon>Nakamurellales</taxon>
        <taxon>Nakamurellaceae</taxon>
        <taxon>Nakamurella</taxon>
    </lineage>
</organism>
<feature type="region of interest" description="Disordered" evidence="1">
    <location>
        <begin position="110"/>
        <end position="134"/>
    </location>
</feature>
<dbReference type="EMBL" id="BMNA01000005">
    <property type="protein sequence ID" value="GGM07806.1"/>
    <property type="molecule type" value="Genomic_DNA"/>
</dbReference>
<feature type="compositionally biased region" description="Basic and acidic residues" evidence="1">
    <location>
        <begin position="110"/>
        <end position="121"/>
    </location>
</feature>
<feature type="compositionally biased region" description="Basic and acidic residues" evidence="1">
    <location>
        <begin position="1"/>
        <end position="13"/>
    </location>
</feature>
<dbReference type="RefSeq" id="WP_188942811.1">
    <property type="nucleotide sequence ID" value="NZ_BMNA01000005.1"/>
</dbReference>
<evidence type="ECO:0000313" key="2">
    <source>
        <dbReference type="EMBL" id="GGM07806.1"/>
    </source>
</evidence>
<protein>
    <submittedName>
        <fullName evidence="2">Uncharacterized protein</fullName>
    </submittedName>
</protein>
<proteinExistence type="predicted"/>
<comment type="caution">
    <text evidence="2">The sequence shown here is derived from an EMBL/GenBank/DDBJ whole genome shotgun (WGS) entry which is preliminary data.</text>
</comment>
<dbReference type="Proteomes" id="UP000655208">
    <property type="component" value="Unassembled WGS sequence"/>
</dbReference>
<reference evidence="2" key="1">
    <citation type="journal article" date="2014" name="Int. J. Syst. Evol. Microbiol.">
        <title>Complete genome sequence of Corynebacterium casei LMG S-19264T (=DSM 44701T), isolated from a smear-ripened cheese.</title>
        <authorList>
            <consortium name="US DOE Joint Genome Institute (JGI-PGF)"/>
            <person name="Walter F."/>
            <person name="Albersmeier A."/>
            <person name="Kalinowski J."/>
            <person name="Ruckert C."/>
        </authorList>
    </citation>
    <scope>NUCLEOTIDE SEQUENCE</scope>
    <source>
        <strain evidence="2">CGMCC 4.7308</strain>
    </source>
</reference>
<name>A0A917WIM2_9ACTN</name>